<evidence type="ECO:0000313" key="2">
    <source>
        <dbReference type="Proteomes" id="UP001175228"/>
    </source>
</evidence>
<dbReference type="EMBL" id="JAUEPU010000009">
    <property type="protein sequence ID" value="KAK0499293.1"/>
    <property type="molecule type" value="Genomic_DNA"/>
</dbReference>
<proteinExistence type="predicted"/>
<keyword evidence="2" id="KW-1185">Reference proteome</keyword>
<comment type="caution">
    <text evidence="1">The sequence shown here is derived from an EMBL/GenBank/DDBJ whole genome shotgun (WGS) entry which is preliminary data.</text>
</comment>
<protein>
    <submittedName>
        <fullName evidence="1">Uncharacterized protein</fullName>
    </submittedName>
</protein>
<dbReference type="Proteomes" id="UP001175228">
    <property type="component" value="Unassembled WGS sequence"/>
</dbReference>
<reference evidence="1" key="1">
    <citation type="submission" date="2023-06" db="EMBL/GenBank/DDBJ databases">
        <authorList>
            <consortium name="Lawrence Berkeley National Laboratory"/>
            <person name="Ahrendt S."/>
            <person name="Sahu N."/>
            <person name="Indic B."/>
            <person name="Wong-Bajracharya J."/>
            <person name="Merenyi Z."/>
            <person name="Ke H.-M."/>
            <person name="Monk M."/>
            <person name="Kocsube S."/>
            <person name="Drula E."/>
            <person name="Lipzen A."/>
            <person name="Balint B."/>
            <person name="Henrissat B."/>
            <person name="Andreopoulos B."/>
            <person name="Martin F.M."/>
            <person name="Harder C.B."/>
            <person name="Rigling D."/>
            <person name="Ford K.L."/>
            <person name="Foster G.D."/>
            <person name="Pangilinan J."/>
            <person name="Papanicolaou A."/>
            <person name="Barry K."/>
            <person name="LaButti K."/>
            <person name="Viragh M."/>
            <person name="Koriabine M."/>
            <person name="Yan M."/>
            <person name="Riley R."/>
            <person name="Champramary S."/>
            <person name="Plett K.L."/>
            <person name="Tsai I.J."/>
            <person name="Slot J."/>
            <person name="Sipos G."/>
            <person name="Plett J."/>
            <person name="Nagy L.G."/>
            <person name="Grigoriev I.V."/>
        </authorList>
    </citation>
    <scope>NUCLEOTIDE SEQUENCE</scope>
    <source>
        <strain evidence="1">HWK02</strain>
    </source>
</reference>
<sequence>MVKIRCLGGSRKYQKLKLMATTDVVTVPNVHDLSNVGGILISAQSSTECRFRFGSYREGSLDHVYPQEFTLSCEPGQWSLLELTSVSAPFLVLIPNLGRGRPVDYFHDAAGILFFRSSFTVTMLMSSAQETHPVLPQYMSKPCLDIHLLDTPFVRNVLEFVVDLVNQLSAHAYSEEWDATLPEVYVTPVQKGTKAKPPKTK</sequence>
<evidence type="ECO:0000313" key="1">
    <source>
        <dbReference type="EMBL" id="KAK0499293.1"/>
    </source>
</evidence>
<organism evidence="1 2">
    <name type="scientific">Armillaria luteobubalina</name>
    <dbReference type="NCBI Taxonomy" id="153913"/>
    <lineage>
        <taxon>Eukaryota</taxon>
        <taxon>Fungi</taxon>
        <taxon>Dikarya</taxon>
        <taxon>Basidiomycota</taxon>
        <taxon>Agaricomycotina</taxon>
        <taxon>Agaricomycetes</taxon>
        <taxon>Agaricomycetidae</taxon>
        <taxon>Agaricales</taxon>
        <taxon>Marasmiineae</taxon>
        <taxon>Physalacriaceae</taxon>
        <taxon>Armillaria</taxon>
    </lineage>
</organism>
<name>A0AA39QAH1_9AGAR</name>
<dbReference type="AlphaFoldDB" id="A0AA39QAH1"/>
<accession>A0AA39QAH1</accession>
<gene>
    <name evidence="1" type="ORF">EDD18DRAFT_1329585</name>
</gene>